<reference evidence="1" key="1">
    <citation type="journal article" date="2014" name="Int. J. Syst. Evol. Microbiol.">
        <title>Complete genome sequence of Corynebacterium casei LMG S-19264T (=DSM 44701T), isolated from a smear-ripened cheese.</title>
        <authorList>
            <consortium name="US DOE Joint Genome Institute (JGI-PGF)"/>
            <person name="Walter F."/>
            <person name="Albersmeier A."/>
            <person name="Kalinowski J."/>
            <person name="Ruckert C."/>
        </authorList>
    </citation>
    <scope>NUCLEOTIDE SEQUENCE</scope>
    <source>
        <strain evidence="1">JCM 3051</strain>
    </source>
</reference>
<proteinExistence type="predicted"/>
<dbReference type="AlphaFoldDB" id="A0A8H9L776"/>
<dbReference type="Proteomes" id="UP000655589">
    <property type="component" value="Unassembled WGS sequence"/>
</dbReference>
<organism evidence="1 2">
    <name type="scientific">Promicromonospora citrea</name>
    <dbReference type="NCBI Taxonomy" id="43677"/>
    <lineage>
        <taxon>Bacteria</taxon>
        <taxon>Bacillati</taxon>
        <taxon>Actinomycetota</taxon>
        <taxon>Actinomycetes</taxon>
        <taxon>Micrococcales</taxon>
        <taxon>Promicromonosporaceae</taxon>
        <taxon>Promicromonospora</taxon>
    </lineage>
</organism>
<sequence length="239" mass="24809">MVTDMRIDSDALGRLLHWPEHTWQSLPPALWLPADPDDEPRLLASLGAAWGSFGWYGLGSWFAPVSAPEGPAGLADRYDGLARELIAEASLTTPRGLRVRSEWGALDPGSGRLHDFVSAARNARGSGSALAVLAHDASARTWYAASTAILHRGLLALGGLAGDDRGLADRNASLSYLAAADAAGFAAVLPLDNHPWGGLVVAGGEDLLTVLTGLLPDDLPGIADVTPQDVVSRAGGIAV</sequence>
<evidence type="ECO:0000313" key="1">
    <source>
        <dbReference type="EMBL" id="GGM43712.1"/>
    </source>
</evidence>
<dbReference type="EMBL" id="BMPT01000028">
    <property type="protein sequence ID" value="GGM43712.1"/>
    <property type="molecule type" value="Genomic_DNA"/>
</dbReference>
<comment type="caution">
    <text evidence="1">The sequence shown here is derived from an EMBL/GenBank/DDBJ whole genome shotgun (WGS) entry which is preliminary data.</text>
</comment>
<name>A0A8H9L776_9MICO</name>
<evidence type="ECO:0000313" key="2">
    <source>
        <dbReference type="Proteomes" id="UP000655589"/>
    </source>
</evidence>
<keyword evidence="2" id="KW-1185">Reference proteome</keyword>
<gene>
    <name evidence="1" type="ORF">GCM10010102_43960</name>
</gene>
<protein>
    <submittedName>
        <fullName evidence="1">Uncharacterized protein</fullName>
    </submittedName>
</protein>
<accession>A0A8H9L776</accession>
<reference evidence="1" key="2">
    <citation type="submission" date="2020-09" db="EMBL/GenBank/DDBJ databases">
        <authorList>
            <person name="Sun Q."/>
            <person name="Ohkuma M."/>
        </authorList>
    </citation>
    <scope>NUCLEOTIDE SEQUENCE</scope>
    <source>
        <strain evidence="1">JCM 3051</strain>
    </source>
</reference>